<feature type="transmembrane region" description="Helical" evidence="7">
    <location>
        <begin position="427"/>
        <end position="446"/>
    </location>
</feature>
<evidence type="ECO:0000256" key="4">
    <source>
        <dbReference type="ARBA" id="ARBA00022692"/>
    </source>
</evidence>
<accession>A0ABY7DD77</accession>
<evidence type="ECO:0000256" key="1">
    <source>
        <dbReference type="ARBA" id="ARBA00004141"/>
    </source>
</evidence>
<reference evidence="8" key="1">
    <citation type="submission" date="2022-11" db="EMBL/GenBank/DDBJ databases">
        <title>Centuries of genome instability and evolution in soft-shell clam transmissible cancer (bioRxiv).</title>
        <authorList>
            <person name="Hart S.F.M."/>
            <person name="Yonemitsu M.A."/>
            <person name="Giersch R.M."/>
            <person name="Beal B.F."/>
            <person name="Arriagada G."/>
            <person name="Davis B.W."/>
            <person name="Ostrander E.A."/>
            <person name="Goff S.P."/>
            <person name="Metzger M.J."/>
        </authorList>
    </citation>
    <scope>NUCLEOTIDE SEQUENCE</scope>
    <source>
        <strain evidence="8">MELC-2E11</strain>
        <tissue evidence="8">Siphon/mantle</tissue>
    </source>
</reference>
<feature type="transmembrane region" description="Helical" evidence="7">
    <location>
        <begin position="399"/>
        <end position="421"/>
    </location>
</feature>
<feature type="transmembrane region" description="Helical" evidence="7">
    <location>
        <begin position="218"/>
        <end position="235"/>
    </location>
</feature>
<feature type="transmembrane region" description="Helical" evidence="7">
    <location>
        <begin position="39"/>
        <end position="67"/>
    </location>
</feature>
<dbReference type="Proteomes" id="UP001164746">
    <property type="component" value="Chromosome 1"/>
</dbReference>
<feature type="transmembrane region" description="Helical" evidence="7">
    <location>
        <begin position="285"/>
        <end position="304"/>
    </location>
</feature>
<dbReference type="PANTHER" id="PTHR11660">
    <property type="entry name" value="SOLUTE CARRIER FAMILY 40 MEMBER"/>
    <property type="match status" value="1"/>
</dbReference>
<proteinExistence type="inferred from homology"/>
<comment type="subcellular location">
    <subcellularLocation>
        <location evidence="1 7">Membrane</location>
        <topology evidence="1 7">Multi-pass membrane protein</topology>
    </subcellularLocation>
</comment>
<keyword evidence="7" id="KW-0406">Ion transport</keyword>
<dbReference type="Pfam" id="PF06963">
    <property type="entry name" value="FPN1"/>
    <property type="match status" value="1"/>
</dbReference>
<comment type="caution">
    <text evidence="7">Lacks conserved residue(s) required for the propagation of feature annotation.</text>
</comment>
<organism evidence="8 9">
    <name type="scientific">Mya arenaria</name>
    <name type="common">Soft-shell clam</name>
    <dbReference type="NCBI Taxonomy" id="6604"/>
    <lineage>
        <taxon>Eukaryota</taxon>
        <taxon>Metazoa</taxon>
        <taxon>Spiralia</taxon>
        <taxon>Lophotrochozoa</taxon>
        <taxon>Mollusca</taxon>
        <taxon>Bivalvia</taxon>
        <taxon>Autobranchia</taxon>
        <taxon>Heteroconchia</taxon>
        <taxon>Euheterodonta</taxon>
        <taxon>Imparidentia</taxon>
        <taxon>Neoheterodontei</taxon>
        <taxon>Myida</taxon>
        <taxon>Myoidea</taxon>
        <taxon>Myidae</taxon>
        <taxon>Mya</taxon>
    </lineage>
</organism>
<dbReference type="InterPro" id="IPR009716">
    <property type="entry name" value="Ferroportin-1"/>
</dbReference>
<dbReference type="EMBL" id="CP111012">
    <property type="protein sequence ID" value="WAQ95006.1"/>
    <property type="molecule type" value="Genomic_DNA"/>
</dbReference>
<keyword evidence="4 7" id="KW-0812">Transmembrane</keyword>
<feature type="transmembrane region" description="Helical" evidence="7">
    <location>
        <begin position="360"/>
        <end position="379"/>
    </location>
</feature>
<evidence type="ECO:0000256" key="6">
    <source>
        <dbReference type="ARBA" id="ARBA00023136"/>
    </source>
</evidence>
<evidence type="ECO:0000256" key="5">
    <source>
        <dbReference type="ARBA" id="ARBA00022989"/>
    </source>
</evidence>
<keyword evidence="5 7" id="KW-1133">Transmembrane helix</keyword>
<comment type="similarity">
    <text evidence="2 7">Belongs to the ferroportin (FP) (TC 2.A.100) family. SLC40A subfamily.</text>
</comment>
<feature type="transmembrane region" description="Helical" evidence="7">
    <location>
        <begin position="87"/>
        <end position="107"/>
    </location>
</feature>
<feature type="transmembrane region" description="Helical" evidence="7">
    <location>
        <begin position="255"/>
        <end position="273"/>
    </location>
</feature>
<evidence type="ECO:0000313" key="9">
    <source>
        <dbReference type="Proteomes" id="UP001164746"/>
    </source>
</evidence>
<evidence type="ECO:0000256" key="2">
    <source>
        <dbReference type="ARBA" id="ARBA00006279"/>
    </source>
</evidence>
<keyword evidence="9" id="KW-1185">Reference proteome</keyword>
<evidence type="ECO:0000256" key="3">
    <source>
        <dbReference type="ARBA" id="ARBA00022448"/>
    </source>
</evidence>
<dbReference type="CDD" id="cd17480">
    <property type="entry name" value="MFS_SLC40A1_like"/>
    <property type="match status" value="1"/>
</dbReference>
<protein>
    <recommendedName>
        <fullName evidence="7">Solute carrier family 40 member</fullName>
    </recommendedName>
</protein>
<evidence type="ECO:0000256" key="7">
    <source>
        <dbReference type="RuleBase" id="RU365065"/>
    </source>
</evidence>
<evidence type="ECO:0000313" key="8">
    <source>
        <dbReference type="EMBL" id="WAQ95006.1"/>
    </source>
</evidence>
<name>A0ABY7DD77_MYAAR</name>
<comment type="function">
    <text evidence="7">May be involved in iron transport and iron homeostasis.</text>
</comment>
<gene>
    <name evidence="8" type="ORF">MAR_007477</name>
</gene>
<sequence>MAEQEALDTSEQSVAVWYVYISHFLSAWGDRMWQFGVGLFLVIIAPDSLLLTAIYGFAMGAAILLLGPIVGDWVDKTSRLSAARISLVIQNLSITLCAVVVYFVIVYKEEIETEWPDRGLETLCYAVIIFIAIMTFASTEIGALFIGGWNLVSVVVEYWLLWKVYSVVPALRAQKDFCDKAVEKEEVKENKCSRCASGMLEGVLILGRGWKTFMKYDVAFAGLGLATLYMTVLGFDNVTVGFAYTQGVNESIMGGLMAAGALVGILGTIIYPYMRKCIGLQRTGLFALFMQNVFLTLCVVSVWMPGSPFDVNFKSKQQEDSGIITNETEINATTLPPLFNLSTTSMYNVTDTTEKTWEDYISVGMLMFGIIAARCGLWIADLTITQLFLETVVESERGIVFGVQTALNQLMDMLKFALVIIAPEPELFGILVILSYVFVTAGYVLYAKYSYSARGHILPHFGKIRFKEIAGYVHFNNTLLPRDDFIRYHSAHYGYGHETDQ</sequence>
<keyword evidence="6 7" id="KW-0472">Membrane</keyword>
<keyword evidence="3 7" id="KW-0813">Transport</keyword>
<dbReference type="PANTHER" id="PTHR11660:SF57">
    <property type="entry name" value="SOLUTE CARRIER FAMILY 40 MEMBER"/>
    <property type="match status" value="1"/>
</dbReference>
<dbReference type="InterPro" id="IPR036259">
    <property type="entry name" value="MFS_trans_sf"/>
</dbReference>
<dbReference type="SUPFAM" id="SSF103473">
    <property type="entry name" value="MFS general substrate transporter"/>
    <property type="match status" value="1"/>
</dbReference>